<keyword evidence="7" id="KW-0548">Nucleotidyltransferase</keyword>
<dbReference type="EC" id="2.7.7.65" evidence="7"/>
<feature type="domain" description="Response regulatory" evidence="5">
    <location>
        <begin position="16"/>
        <end position="133"/>
    </location>
</feature>
<evidence type="ECO:0000259" key="4">
    <source>
        <dbReference type="PROSITE" id="PS50046"/>
    </source>
</evidence>
<evidence type="ECO:0000313" key="8">
    <source>
        <dbReference type="Proteomes" id="UP001576776"/>
    </source>
</evidence>
<dbReference type="InterPro" id="IPR016132">
    <property type="entry name" value="Phyto_chromo_attachment"/>
</dbReference>
<dbReference type="InterPro" id="IPR043128">
    <property type="entry name" value="Rev_trsase/Diguanyl_cyclase"/>
</dbReference>
<dbReference type="CDD" id="cd01949">
    <property type="entry name" value="GGDEF"/>
    <property type="match status" value="1"/>
</dbReference>
<dbReference type="RefSeq" id="WP_413256732.1">
    <property type="nucleotide sequence ID" value="NZ_JBHFNS010000036.1"/>
</dbReference>
<evidence type="ECO:0000259" key="5">
    <source>
        <dbReference type="PROSITE" id="PS50110"/>
    </source>
</evidence>
<dbReference type="InterPro" id="IPR003018">
    <property type="entry name" value="GAF"/>
</dbReference>
<gene>
    <name evidence="7" type="ORF">ACE1B6_08035</name>
</gene>
<proteinExistence type="predicted"/>
<dbReference type="CDD" id="cd00156">
    <property type="entry name" value="REC"/>
    <property type="match status" value="1"/>
</dbReference>
<dbReference type="EMBL" id="JBHFNS010000036">
    <property type="protein sequence ID" value="MFB2935214.1"/>
    <property type="molecule type" value="Genomic_DNA"/>
</dbReference>
<dbReference type="SUPFAM" id="SSF55073">
    <property type="entry name" value="Nucleotide cyclase"/>
    <property type="match status" value="1"/>
</dbReference>
<name>A0ABV4Y8T3_9CYAN</name>
<evidence type="ECO:0000256" key="1">
    <source>
        <dbReference type="ARBA" id="ARBA00022679"/>
    </source>
</evidence>
<dbReference type="PANTHER" id="PTHR45138:SF9">
    <property type="entry name" value="DIGUANYLATE CYCLASE DGCM-RELATED"/>
    <property type="match status" value="1"/>
</dbReference>
<dbReference type="SMART" id="SM00065">
    <property type="entry name" value="GAF"/>
    <property type="match status" value="1"/>
</dbReference>
<dbReference type="Pfam" id="PF00072">
    <property type="entry name" value="Response_reg"/>
    <property type="match status" value="1"/>
</dbReference>
<protein>
    <submittedName>
        <fullName evidence="7">Diguanylate cyclase domain-containing protein</fullName>
        <ecNumber evidence="7">2.7.7.65</ecNumber>
    </submittedName>
</protein>
<feature type="domain" description="GGDEF" evidence="6">
    <location>
        <begin position="364"/>
        <end position="501"/>
    </location>
</feature>
<sequence length="511" mass="58325">MTEVAEIVETEQKSLKVLLIEDDLADAELIQDILGSIDRINFQVTNVNRLNQGINLLSETKFDVMLLDLGLPDSKGLETIRNTKAYAADLPIIVLTALNDQKVAIEAVRQGAQDYLIKGALQIDLLVRSIHYAIERQQIEEKLRQQVKREQLLGKILERIRQSLKIEEILNISVAEVRQFFQTDRTVIYRFNSDWNGEVIVESVNPEIMSILGFKINKTCFKKNYIARYQRGEIQVINDLRDSEVNPCHVEIFTRLQTQATIVIPILEFHRDRADNTPLLWGLLSVHHCQSPREWQQWEIEFLQHLANQIAIAIQQSELYQQLEVANQKLQLLATTDGLTNLANRRQFDIVLQEEWQRLTRQQEAISLILCDIDFFKLYNDNYGHVVGDSCLQQIASTIGKAVNRPADLVARYGGEEFAIILPNTEITGAMNVAEKIHRAVTNLKIPHERSPVSKYVTLSLGIASTIPIHARSCTYLIKLADRALYQAKSQGRNRIISADNQSPVIVDNKF</sequence>
<evidence type="ECO:0000256" key="3">
    <source>
        <dbReference type="PROSITE-ProRule" id="PRU00169"/>
    </source>
</evidence>
<dbReference type="InterPro" id="IPR001789">
    <property type="entry name" value="Sig_transdc_resp-reg_receiver"/>
</dbReference>
<evidence type="ECO:0000313" key="7">
    <source>
        <dbReference type="EMBL" id="MFB2935214.1"/>
    </source>
</evidence>
<dbReference type="InterPro" id="IPR050469">
    <property type="entry name" value="Diguanylate_Cyclase"/>
</dbReference>
<dbReference type="Pfam" id="PF01590">
    <property type="entry name" value="GAF"/>
    <property type="match status" value="1"/>
</dbReference>
<dbReference type="SUPFAM" id="SSF52172">
    <property type="entry name" value="CheY-like"/>
    <property type="match status" value="1"/>
</dbReference>
<evidence type="ECO:0000256" key="2">
    <source>
        <dbReference type="ARBA" id="ARBA00022777"/>
    </source>
</evidence>
<dbReference type="PROSITE" id="PS50046">
    <property type="entry name" value="PHYTOCHROME_2"/>
    <property type="match status" value="1"/>
</dbReference>
<feature type="domain" description="Phytochrome chromophore attachment site" evidence="4">
    <location>
        <begin position="165"/>
        <end position="309"/>
    </location>
</feature>
<dbReference type="GO" id="GO:0052621">
    <property type="term" value="F:diguanylate cyclase activity"/>
    <property type="evidence" value="ECO:0007669"/>
    <property type="project" value="UniProtKB-EC"/>
</dbReference>
<reference evidence="7 8" key="1">
    <citation type="submission" date="2024-09" db="EMBL/GenBank/DDBJ databases">
        <title>Floridaenema gen nov. (Aerosakkonemataceae, Aerosakkonematales ord. nov., Cyanobacteria) from benthic tropical and subtropical fresh waters, with the description of four new species.</title>
        <authorList>
            <person name="Moretto J.A."/>
            <person name="Berthold D.E."/>
            <person name="Lefler F.W."/>
            <person name="Huang I.-S."/>
            <person name="Laughinghouse H. IV."/>
        </authorList>
    </citation>
    <scope>NUCLEOTIDE SEQUENCE [LARGE SCALE GENOMIC DNA]</scope>
    <source>
        <strain evidence="7 8">BLCC-F154</strain>
    </source>
</reference>
<dbReference type="SMART" id="SM00267">
    <property type="entry name" value="GGDEF"/>
    <property type="match status" value="1"/>
</dbReference>
<keyword evidence="1 7" id="KW-0808">Transferase</keyword>
<accession>A0ABV4Y8T3</accession>
<comment type="caution">
    <text evidence="7">The sequence shown here is derived from an EMBL/GenBank/DDBJ whole genome shotgun (WGS) entry which is preliminary data.</text>
</comment>
<dbReference type="PANTHER" id="PTHR45138">
    <property type="entry name" value="REGULATORY COMPONENTS OF SENSORY TRANSDUCTION SYSTEM"/>
    <property type="match status" value="1"/>
</dbReference>
<dbReference type="InterPro" id="IPR000160">
    <property type="entry name" value="GGDEF_dom"/>
</dbReference>
<dbReference type="InterPro" id="IPR029787">
    <property type="entry name" value="Nucleotide_cyclase"/>
</dbReference>
<dbReference type="PROSITE" id="PS50887">
    <property type="entry name" value="GGDEF"/>
    <property type="match status" value="1"/>
</dbReference>
<keyword evidence="3" id="KW-0597">Phosphoprotein</keyword>
<dbReference type="Pfam" id="PF00990">
    <property type="entry name" value="GGDEF"/>
    <property type="match status" value="1"/>
</dbReference>
<dbReference type="Gene3D" id="3.40.50.2300">
    <property type="match status" value="1"/>
</dbReference>
<keyword evidence="8" id="KW-1185">Reference proteome</keyword>
<dbReference type="NCBIfam" id="TIGR00254">
    <property type="entry name" value="GGDEF"/>
    <property type="match status" value="1"/>
</dbReference>
<dbReference type="Gene3D" id="3.30.70.270">
    <property type="match status" value="1"/>
</dbReference>
<evidence type="ECO:0000259" key="6">
    <source>
        <dbReference type="PROSITE" id="PS50887"/>
    </source>
</evidence>
<dbReference type="SUPFAM" id="SSF55781">
    <property type="entry name" value="GAF domain-like"/>
    <property type="match status" value="1"/>
</dbReference>
<keyword evidence="2" id="KW-0418">Kinase</keyword>
<dbReference type="InterPro" id="IPR029016">
    <property type="entry name" value="GAF-like_dom_sf"/>
</dbReference>
<organism evidence="7 8">
    <name type="scientific">Floridaenema fluviatile BLCC-F154</name>
    <dbReference type="NCBI Taxonomy" id="3153640"/>
    <lineage>
        <taxon>Bacteria</taxon>
        <taxon>Bacillati</taxon>
        <taxon>Cyanobacteriota</taxon>
        <taxon>Cyanophyceae</taxon>
        <taxon>Oscillatoriophycideae</taxon>
        <taxon>Aerosakkonematales</taxon>
        <taxon>Aerosakkonemataceae</taxon>
        <taxon>Floridanema</taxon>
        <taxon>Floridanema fluviatile</taxon>
    </lineage>
</organism>
<dbReference type="Gene3D" id="3.30.450.40">
    <property type="match status" value="2"/>
</dbReference>
<dbReference type="SMART" id="SM00448">
    <property type="entry name" value="REC"/>
    <property type="match status" value="1"/>
</dbReference>
<feature type="modified residue" description="4-aspartylphosphate" evidence="3">
    <location>
        <position position="68"/>
    </location>
</feature>
<dbReference type="InterPro" id="IPR011006">
    <property type="entry name" value="CheY-like_superfamily"/>
</dbReference>
<dbReference type="PROSITE" id="PS50110">
    <property type="entry name" value="RESPONSE_REGULATORY"/>
    <property type="match status" value="1"/>
</dbReference>
<dbReference type="Proteomes" id="UP001576776">
    <property type="component" value="Unassembled WGS sequence"/>
</dbReference>